<evidence type="ECO:0000256" key="2">
    <source>
        <dbReference type="ARBA" id="ARBA00006918"/>
    </source>
</evidence>
<keyword evidence="5" id="KW-0805">Transcription regulation</keyword>
<dbReference type="PANTHER" id="PTHR12855">
    <property type="entry name" value="DNA METHYLTRANSFERASE 1-ASSOCIATED PROTEIN 1 FAMILY MEMBER"/>
    <property type="match status" value="1"/>
</dbReference>
<evidence type="ECO:0000313" key="10">
    <source>
        <dbReference type="EMBL" id="PHH64120.1"/>
    </source>
</evidence>
<comment type="caution">
    <text evidence="10">The sequence shown here is derived from an EMBL/GenBank/DDBJ whole genome shotgun (WGS) entry which is preliminary data.</text>
</comment>
<evidence type="ECO:0000256" key="7">
    <source>
        <dbReference type="ARBA" id="ARBA00023242"/>
    </source>
</evidence>
<dbReference type="InterPro" id="IPR032563">
    <property type="entry name" value="DAMP1_SANT-like"/>
</dbReference>
<feature type="region of interest" description="Disordered" evidence="8">
    <location>
        <begin position="498"/>
        <end position="603"/>
    </location>
</feature>
<dbReference type="OrthoDB" id="19740at2759"/>
<dbReference type="Gene3D" id="1.10.10.60">
    <property type="entry name" value="Homeodomain-like"/>
    <property type="match status" value="1"/>
</dbReference>
<feature type="compositionally biased region" description="Basic and acidic residues" evidence="8">
    <location>
        <begin position="383"/>
        <end position="399"/>
    </location>
</feature>
<proteinExistence type="inferred from homology"/>
<evidence type="ECO:0000256" key="3">
    <source>
        <dbReference type="ARBA" id="ARBA00019132"/>
    </source>
</evidence>
<protein>
    <recommendedName>
        <fullName evidence="3">SWR1-complex protein 4</fullName>
    </recommendedName>
</protein>
<keyword evidence="11" id="KW-1185">Reference proteome</keyword>
<dbReference type="GO" id="GO:0000812">
    <property type="term" value="C:Swr1 complex"/>
    <property type="evidence" value="ECO:0007669"/>
    <property type="project" value="TreeGrafter"/>
</dbReference>
<dbReference type="AlphaFoldDB" id="A0A2C5Y9J7"/>
<feature type="domain" description="DAMP1 SANT/Myb-like" evidence="9">
    <location>
        <begin position="125"/>
        <end position="223"/>
    </location>
</feature>
<evidence type="ECO:0000256" key="4">
    <source>
        <dbReference type="ARBA" id="ARBA00022853"/>
    </source>
</evidence>
<dbReference type="GO" id="GO:0035267">
    <property type="term" value="C:NuA4 histone acetyltransferase complex"/>
    <property type="evidence" value="ECO:0007669"/>
    <property type="project" value="InterPro"/>
</dbReference>
<dbReference type="Pfam" id="PF16282">
    <property type="entry name" value="SANT_DAMP1_like"/>
    <property type="match status" value="1"/>
</dbReference>
<reference evidence="10 11" key="1">
    <citation type="submission" date="2017-06" db="EMBL/GenBank/DDBJ databases">
        <title>Ant-infecting Ophiocordyceps genomes reveal a high diversity of potential behavioral manipulation genes and a possible major role for enterotoxins.</title>
        <authorList>
            <person name="De Bekker C."/>
            <person name="Evans H.C."/>
            <person name="Brachmann A."/>
            <person name="Hughes D.P."/>
        </authorList>
    </citation>
    <scope>NUCLEOTIDE SEQUENCE [LARGE SCALE GENOMIC DNA]</scope>
    <source>
        <strain evidence="10 11">Map64</strain>
    </source>
</reference>
<feature type="compositionally biased region" description="Polar residues" evidence="8">
    <location>
        <begin position="517"/>
        <end position="557"/>
    </location>
</feature>
<keyword evidence="7" id="KW-0539">Nucleus</keyword>
<dbReference type="PANTHER" id="PTHR12855:SF10">
    <property type="entry name" value="DNA METHYLTRANSFERASE 1-ASSOCIATED PROTEIN 1"/>
    <property type="match status" value="1"/>
</dbReference>
<keyword evidence="4" id="KW-0156">Chromatin regulator</keyword>
<evidence type="ECO:0000256" key="6">
    <source>
        <dbReference type="ARBA" id="ARBA00023163"/>
    </source>
</evidence>
<evidence type="ECO:0000259" key="9">
    <source>
        <dbReference type="Pfam" id="PF16282"/>
    </source>
</evidence>
<feature type="region of interest" description="Disordered" evidence="8">
    <location>
        <begin position="331"/>
        <end position="399"/>
    </location>
</feature>
<sequence>MTSSDLREVLNLPDGATGSRASKKQRAPMPRPNLKGLAREVHNLGGDNPIAIVPDSTSVKKRRWSTRKPAARWELRAFHNSGRHDQTLLLRHWRRVGGKEDGAGPQDAQPPSLTQPEAAQVEDSAFAKYSVQISVPQYSDEQYQQLLYNDDWTKQETAYLMDSVQEYDLRWPVIWDRYDWNPPATNGVADADGDESKAVIHQARSRSMEDLKARYYDIAAKMMVAHKPAQFMTQAEYEMHETMANYSPQQEKARKDFAMSTLSRSREEMREEESLLLEIKRILTKSERFNEERRELYHRLDYPQAEQDISSFKTSSGLQQLLQNLVAVDKSKKRKSVGGHDGTSPAGANGPQSAAAESGKRDSAASASHRDGAGVPSSGTNKKSQEKQPQEKQPLQERRKLNAHEEAIYGVTHHERLGSGPTFRTEKINKLFSHKSNQQQIRINNMLNELDIPLKLAMATAVTTAQYELLVTAVSSLLEARKTSDKLDAEIKIEQAKKAELNKKAPNPSGGEDHGTDANQTKSVSETDGKTASVSQPKRTPNGQGETNGVEKQQLVNGQGDKGPSAAAQGADAEREKSVGVRRKRSASELSAVSDKSSKRLKK</sequence>
<evidence type="ECO:0000313" key="11">
    <source>
        <dbReference type="Proteomes" id="UP000226192"/>
    </source>
</evidence>
<dbReference type="GO" id="GO:0006338">
    <property type="term" value="P:chromatin remodeling"/>
    <property type="evidence" value="ECO:0007669"/>
    <property type="project" value="InterPro"/>
</dbReference>
<gene>
    <name evidence="10" type="ORF">CDD81_4995</name>
</gene>
<keyword evidence="6" id="KW-0804">Transcription</keyword>
<feature type="compositionally biased region" description="Basic and acidic residues" evidence="8">
    <location>
        <begin position="358"/>
        <end position="372"/>
    </location>
</feature>
<dbReference type="GO" id="GO:0006281">
    <property type="term" value="P:DNA repair"/>
    <property type="evidence" value="ECO:0007669"/>
    <property type="project" value="InterPro"/>
</dbReference>
<accession>A0A2C5Y9J7</accession>
<dbReference type="GO" id="GO:0003714">
    <property type="term" value="F:transcription corepressor activity"/>
    <property type="evidence" value="ECO:0007669"/>
    <property type="project" value="TreeGrafter"/>
</dbReference>
<evidence type="ECO:0000256" key="8">
    <source>
        <dbReference type="SAM" id="MobiDB-lite"/>
    </source>
</evidence>
<comment type="subcellular location">
    <subcellularLocation>
        <location evidence="1">Nucleus</location>
    </subcellularLocation>
</comment>
<dbReference type="GO" id="GO:0000122">
    <property type="term" value="P:negative regulation of transcription by RNA polymerase II"/>
    <property type="evidence" value="ECO:0007669"/>
    <property type="project" value="TreeGrafter"/>
</dbReference>
<feature type="region of interest" description="Disordered" evidence="8">
    <location>
        <begin position="1"/>
        <end position="33"/>
    </location>
</feature>
<dbReference type="EMBL" id="NJET01000036">
    <property type="protein sequence ID" value="PHH64120.1"/>
    <property type="molecule type" value="Genomic_DNA"/>
</dbReference>
<dbReference type="STRING" id="1399860.A0A2C5Y9J7"/>
<evidence type="ECO:0000256" key="1">
    <source>
        <dbReference type="ARBA" id="ARBA00004123"/>
    </source>
</evidence>
<comment type="similarity">
    <text evidence="2">Belongs to the SWC4 family.</text>
</comment>
<name>A0A2C5Y9J7_9HYPO</name>
<evidence type="ECO:0000256" key="5">
    <source>
        <dbReference type="ARBA" id="ARBA00023015"/>
    </source>
</evidence>
<organism evidence="10 11">
    <name type="scientific">Ophiocordyceps australis</name>
    <dbReference type="NCBI Taxonomy" id="1399860"/>
    <lineage>
        <taxon>Eukaryota</taxon>
        <taxon>Fungi</taxon>
        <taxon>Dikarya</taxon>
        <taxon>Ascomycota</taxon>
        <taxon>Pezizomycotina</taxon>
        <taxon>Sordariomycetes</taxon>
        <taxon>Hypocreomycetidae</taxon>
        <taxon>Hypocreales</taxon>
        <taxon>Ophiocordycipitaceae</taxon>
        <taxon>Ophiocordyceps</taxon>
    </lineage>
</organism>
<dbReference type="Proteomes" id="UP000226192">
    <property type="component" value="Unassembled WGS sequence"/>
</dbReference>
<dbReference type="InterPro" id="IPR027109">
    <property type="entry name" value="Swc4/Dmap1"/>
</dbReference>